<proteinExistence type="predicted"/>
<feature type="transmembrane region" description="Helical" evidence="1">
    <location>
        <begin position="66"/>
        <end position="85"/>
    </location>
</feature>
<gene>
    <name evidence="2" type="ORF">A8L45_21865</name>
</gene>
<evidence type="ECO:0000256" key="1">
    <source>
        <dbReference type="SAM" id="Phobius"/>
    </source>
</evidence>
<protein>
    <submittedName>
        <fullName evidence="2">Uncharacterized protein</fullName>
    </submittedName>
</protein>
<evidence type="ECO:0000313" key="2">
    <source>
        <dbReference type="EMBL" id="ODA29708.1"/>
    </source>
</evidence>
<feature type="transmembrane region" description="Helical" evidence="1">
    <location>
        <begin position="91"/>
        <end position="109"/>
    </location>
</feature>
<comment type="caution">
    <text evidence="2">The sequence shown here is derived from an EMBL/GenBank/DDBJ whole genome shotgun (WGS) entry which is preliminary data.</text>
</comment>
<feature type="transmembrane region" description="Helical" evidence="1">
    <location>
        <begin position="121"/>
        <end position="142"/>
    </location>
</feature>
<dbReference type="EMBL" id="LYBM01000065">
    <property type="protein sequence ID" value="ODA29708.1"/>
    <property type="molecule type" value="Genomic_DNA"/>
</dbReference>
<evidence type="ECO:0000313" key="3">
    <source>
        <dbReference type="Proteomes" id="UP000094936"/>
    </source>
</evidence>
<name>A0A1C3E8V5_9GAMM</name>
<accession>A0A1C3E8V5</accession>
<keyword evidence="1" id="KW-0812">Transmembrane</keyword>
<feature type="transmembrane region" description="Helical" evidence="1">
    <location>
        <begin position="217"/>
        <end position="235"/>
    </location>
</feature>
<feature type="transmembrane region" description="Helical" evidence="1">
    <location>
        <begin position="162"/>
        <end position="181"/>
    </location>
</feature>
<reference evidence="2 3" key="1">
    <citation type="submission" date="2016-05" db="EMBL/GenBank/DDBJ databases">
        <title>Genomic Taxonomy of the Vibrionaceae.</title>
        <authorList>
            <person name="Gomez-Gil B."/>
            <person name="Enciso-Ibarra J."/>
        </authorList>
    </citation>
    <scope>NUCLEOTIDE SEQUENCE [LARGE SCALE GENOMIC DNA]</scope>
    <source>
        <strain evidence="2 3">CAIM 1920</strain>
    </source>
</reference>
<dbReference type="RefSeq" id="WP_068905478.1">
    <property type="nucleotide sequence ID" value="NZ_JBHUIF010000028.1"/>
</dbReference>
<keyword evidence="1" id="KW-0472">Membrane</keyword>
<dbReference type="Proteomes" id="UP000094936">
    <property type="component" value="Unassembled WGS sequence"/>
</dbReference>
<organism evidence="2 3">
    <name type="scientific">Veronia pacifica</name>
    <dbReference type="NCBI Taxonomy" id="1080227"/>
    <lineage>
        <taxon>Bacteria</taxon>
        <taxon>Pseudomonadati</taxon>
        <taxon>Pseudomonadota</taxon>
        <taxon>Gammaproteobacteria</taxon>
        <taxon>Vibrionales</taxon>
        <taxon>Vibrionaceae</taxon>
        <taxon>Veronia</taxon>
    </lineage>
</organism>
<keyword evidence="1" id="KW-1133">Transmembrane helix</keyword>
<feature type="transmembrane region" description="Helical" evidence="1">
    <location>
        <begin position="38"/>
        <end position="59"/>
    </location>
</feature>
<dbReference type="OrthoDB" id="5829628at2"/>
<keyword evidence="3" id="KW-1185">Reference proteome</keyword>
<sequence>MSGMTLMMTAAVMVVGAAYAMGASNGELSLLAFVTPALFFIRGGAAVWLLVVGLALYGLAFPYQPVSLSISFWMIIPALFLVTGQRRNTQVSVLVLSVVIAMQCGLLALQWESKLEGEIQYTLMQILGVSLIWLAIFFWKPVKRISWWPVLLLLALTADGQLQGTFMAMCVAVLIMSLQWLKMQGKERGGDKFSVVLPAIGFATIVVFPQFSVPNPVFVSWLMALTIAWLGDYLLTPDDEEED</sequence>
<feature type="transmembrane region" description="Helical" evidence="1">
    <location>
        <begin position="193"/>
        <end position="211"/>
    </location>
</feature>
<dbReference type="AlphaFoldDB" id="A0A1C3E8V5"/>